<evidence type="ECO:0000313" key="2">
    <source>
        <dbReference type="EMBL" id="KAK7329338.1"/>
    </source>
</evidence>
<comment type="caution">
    <text evidence="2">The sequence shown here is derived from an EMBL/GenBank/DDBJ whole genome shotgun (WGS) entry which is preliminary data.</text>
</comment>
<feature type="compositionally biased region" description="Basic and acidic residues" evidence="1">
    <location>
        <begin position="40"/>
        <end position="52"/>
    </location>
</feature>
<dbReference type="Proteomes" id="UP001367508">
    <property type="component" value="Unassembled WGS sequence"/>
</dbReference>
<gene>
    <name evidence="2" type="ORF">VNO77_23497</name>
</gene>
<proteinExistence type="predicted"/>
<feature type="compositionally biased region" description="Polar residues" evidence="1">
    <location>
        <begin position="79"/>
        <end position="91"/>
    </location>
</feature>
<evidence type="ECO:0000256" key="1">
    <source>
        <dbReference type="SAM" id="MobiDB-lite"/>
    </source>
</evidence>
<protein>
    <submittedName>
        <fullName evidence="2">Uncharacterized protein</fullName>
    </submittedName>
</protein>
<reference evidence="2 3" key="1">
    <citation type="submission" date="2024-01" db="EMBL/GenBank/DDBJ databases">
        <title>The genomes of 5 underutilized Papilionoideae crops provide insights into root nodulation and disease resistanc.</title>
        <authorList>
            <person name="Jiang F."/>
        </authorList>
    </citation>
    <scope>NUCLEOTIDE SEQUENCE [LARGE SCALE GENOMIC DNA]</scope>
    <source>
        <strain evidence="2">LVBAO_FW01</strain>
        <tissue evidence="2">Leaves</tissue>
    </source>
</reference>
<dbReference type="EMBL" id="JAYMYQ010000005">
    <property type="protein sequence ID" value="KAK7329338.1"/>
    <property type="molecule type" value="Genomic_DNA"/>
</dbReference>
<dbReference type="AlphaFoldDB" id="A0AAN9L7W5"/>
<organism evidence="2 3">
    <name type="scientific">Canavalia gladiata</name>
    <name type="common">Sword bean</name>
    <name type="synonym">Dolichos gladiatus</name>
    <dbReference type="NCBI Taxonomy" id="3824"/>
    <lineage>
        <taxon>Eukaryota</taxon>
        <taxon>Viridiplantae</taxon>
        <taxon>Streptophyta</taxon>
        <taxon>Embryophyta</taxon>
        <taxon>Tracheophyta</taxon>
        <taxon>Spermatophyta</taxon>
        <taxon>Magnoliopsida</taxon>
        <taxon>eudicotyledons</taxon>
        <taxon>Gunneridae</taxon>
        <taxon>Pentapetalae</taxon>
        <taxon>rosids</taxon>
        <taxon>fabids</taxon>
        <taxon>Fabales</taxon>
        <taxon>Fabaceae</taxon>
        <taxon>Papilionoideae</taxon>
        <taxon>50 kb inversion clade</taxon>
        <taxon>NPAAA clade</taxon>
        <taxon>indigoferoid/millettioid clade</taxon>
        <taxon>Phaseoleae</taxon>
        <taxon>Canavalia</taxon>
    </lineage>
</organism>
<name>A0AAN9L7W5_CANGL</name>
<feature type="region of interest" description="Disordered" evidence="1">
    <location>
        <begin position="1"/>
        <end position="91"/>
    </location>
</feature>
<keyword evidence="3" id="KW-1185">Reference proteome</keyword>
<evidence type="ECO:0000313" key="3">
    <source>
        <dbReference type="Proteomes" id="UP001367508"/>
    </source>
</evidence>
<accession>A0AAN9L7W5</accession>
<sequence length="91" mass="10311">MNRETQFGANNRWKYCSTKMGSKSQDSKKDTKKWYAISDDLGHKEDSVDKKGSRSSNGTEKQRQYASIGDDLGYKQDPAKQNGSKTNKGKR</sequence>